<feature type="non-terminal residue" evidence="3">
    <location>
        <position position="132"/>
    </location>
</feature>
<dbReference type="SUPFAM" id="SSF55545">
    <property type="entry name" value="beta-N-acetylhexosaminidase-like domain"/>
    <property type="match status" value="1"/>
</dbReference>
<dbReference type="GO" id="GO:0045493">
    <property type="term" value="P:xylan catabolic process"/>
    <property type="evidence" value="ECO:0007669"/>
    <property type="project" value="InterPro"/>
</dbReference>
<dbReference type="InterPro" id="IPR029018">
    <property type="entry name" value="Hex-like_dom2"/>
</dbReference>
<proteinExistence type="predicted"/>
<keyword evidence="1" id="KW-0378">Hydrolase</keyword>
<comment type="caution">
    <text evidence="3">The sequence shown here is derived from an EMBL/GenBank/DDBJ whole genome shotgun (WGS) entry which is preliminary data.</text>
</comment>
<reference evidence="3 4" key="1">
    <citation type="submission" date="2010-01" db="EMBL/GenBank/DDBJ databases">
        <authorList>
            <person name="Weinstock G."/>
            <person name="Sodergren E."/>
            <person name="Clifton S."/>
            <person name="Fulton L."/>
            <person name="Fulton B."/>
            <person name="Courtney L."/>
            <person name="Fronick C."/>
            <person name="Harrison M."/>
            <person name="Strong C."/>
            <person name="Farmer C."/>
            <person name="Delahaunty K."/>
            <person name="Markovic C."/>
            <person name="Hall O."/>
            <person name="Minx P."/>
            <person name="Tomlinson C."/>
            <person name="Mitreva M."/>
            <person name="Nelson J."/>
            <person name="Hou S."/>
            <person name="Wollam A."/>
            <person name="Pepin K.H."/>
            <person name="Johnson M."/>
            <person name="Bhonagiri V."/>
            <person name="Nash W.E."/>
            <person name="Warren W."/>
            <person name="Chinwalla A."/>
            <person name="Mardis E.R."/>
            <person name="Wilson R.K."/>
        </authorList>
    </citation>
    <scope>NUCLEOTIDE SEQUENCE [LARGE SCALE GENOMIC DNA]</scope>
    <source>
        <strain evidence="3 4">DSM 13479</strain>
    </source>
</reference>
<dbReference type="Proteomes" id="UP000004968">
    <property type="component" value="Unassembled WGS sequence"/>
</dbReference>
<dbReference type="AlphaFoldDB" id="D3AUT2"/>
<dbReference type="Pfam" id="PF03648">
    <property type="entry name" value="Glyco_hydro_67N"/>
    <property type="match status" value="1"/>
</dbReference>
<evidence type="ECO:0000313" key="4">
    <source>
        <dbReference type="Proteomes" id="UP000004968"/>
    </source>
</evidence>
<accession>D3AUT2</accession>
<evidence type="ECO:0000256" key="1">
    <source>
        <dbReference type="ARBA" id="ARBA00022801"/>
    </source>
</evidence>
<dbReference type="PANTHER" id="PTHR37842:SF2">
    <property type="entry name" value="GYLCOSYL HYDROLASE 115 C-TERMINAL DOMAIN-CONTAINING PROTEIN"/>
    <property type="match status" value="1"/>
</dbReference>
<dbReference type="InterPro" id="IPR005154">
    <property type="entry name" value="Glyco_hydro_67_aGlcAse_N"/>
</dbReference>
<sequence length="132" mass="14677">MAVLTIKNESSIHIGISWKENSAVRIAAENLKNDLKKVLGTEVTLGEFKGGESILVGTAGVSAEIEGLFDEKKLQDKNGNFRKEAYIRTVSKDRLVIVGTDRRGTIYGIYDLCEEIGVSPWYFWADVPVKKK</sequence>
<dbReference type="GO" id="GO:0046559">
    <property type="term" value="F:alpha-glucuronidase activity"/>
    <property type="evidence" value="ECO:0007669"/>
    <property type="project" value="InterPro"/>
</dbReference>
<organism evidence="3 4">
    <name type="scientific">Hungatella hathewayi DSM 13479</name>
    <dbReference type="NCBI Taxonomy" id="566550"/>
    <lineage>
        <taxon>Bacteria</taxon>
        <taxon>Bacillati</taxon>
        <taxon>Bacillota</taxon>
        <taxon>Clostridia</taxon>
        <taxon>Lachnospirales</taxon>
        <taxon>Lachnospiraceae</taxon>
        <taxon>Hungatella</taxon>
    </lineage>
</organism>
<dbReference type="RefSeq" id="WP_006777825.1">
    <property type="nucleotide sequence ID" value="NZ_GG668156.1"/>
</dbReference>
<name>D3AUT2_9FIRM</name>
<dbReference type="EMBL" id="ACIO01001130">
    <property type="protein sequence ID" value="EFC94423.1"/>
    <property type="molecule type" value="Genomic_DNA"/>
</dbReference>
<dbReference type="PANTHER" id="PTHR37842">
    <property type="match status" value="1"/>
</dbReference>
<dbReference type="HOGENOM" id="CLU_1921490_0_0_9"/>
<evidence type="ECO:0000313" key="3">
    <source>
        <dbReference type="EMBL" id="EFC94423.1"/>
    </source>
</evidence>
<protein>
    <recommendedName>
        <fullName evidence="2">Alpha glucuronidase N-terminal domain-containing protein</fullName>
    </recommendedName>
</protein>
<evidence type="ECO:0000259" key="2">
    <source>
        <dbReference type="Pfam" id="PF03648"/>
    </source>
</evidence>
<feature type="domain" description="Alpha glucuronidase N-terminal" evidence="2">
    <location>
        <begin position="19"/>
        <end position="112"/>
    </location>
</feature>
<dbReference type="Gene3D" id="3.30.379.10">
    <property type="entry name" value="Chitobiase/beta-hexosaminidase domain 2-like"/>
    <property type="match status" value="1"/>
</dbReference>
<gene>
    <name evidence="3" type="ORF">CLOSTHATH_07401</name>
</gene>